<dbReference type="EMBL" id="VFOZ01000001">
    <property type="protein sequence ID" value="TQL99500.1"/>
    <property type="molecule type" value="Genomic_DNA"/>
</dbReference>
<keyword evidence="2" id="KW-1185">Reference proteome</keyword>
<dbReference type="AlphaFoldDB" id="A0A543CR80"/>
<name>A0A543CR80_9ACTN</name>
<accession>A0A543CR80</accession>
<protein>
    <submittedName>
        <fullName evidence="1">Uncharacterized protein</fullName>
    </submittedName>
</protein>
<sequence length="33" mass="3415">MAGALVLEIVKPRLEARWSVPHGATGACVPEGV</sequence>
<reference evidence="1 2" key="1">
    <citation type="submission" date="2019-06" db="EMBL/GenBank/DDBJ databases">
        <title>Sequencing the genomes of 1000 actinobacteria strains.</title>
        <authorList>
            <person name="Klenk H.-P."/>
        </authorList>
    </citation>
    <scope>NUCLEOTIDE SEQUENCE [LARGE SCALE GENOMIC DNA]</scope>
    <source>
        <strain evidence="1 2">DSM 102200</strain>
    </source>
</reference>
<evidence type="ECO:0000313" key="1">
    <source>
        <dbReference type="EMBL" id="TQL99500.1"/>
    </source>
</evidence>
<gene>
    <name evidence="1" type="ORF">FB559_5186</name>
</gene>
<evidence type="ECO:0000313" key="2">
    <source>
        <dbReference type="Proteomes" id="UP000316096"/>
    </source>
</evidence>
<comment type="caution">
    <text evidence="1">The sequence shown here is derived from an EMBL/GenBank/DDBJ whole genome shotgun (WGS) entry which is preliminary data.</text>
</comment>
<organism evidence="1 2">
    <name type="scientific">Actinoallomurus bryophytorum</name>
    <dbReference type="NCBI Taxonomy" id="1490222"/>
    <lineage>
        <taxon>Bacteria</taxon>
        <taxon>Bacillati</taxon>
        <taxon>Actinomycetota</taxon>
        <taxon>Actinomycetes</taxon>
        <taxon>Streptosporangiales</taxon>
        <taxon>Thermomonosporaceae</taxon>
        <taxon>Actinoallomurus</taxon>
    </lineage>
</organism>
<dbReference type="Proteomes" id="UP000316096">
    <property type="component" value="Unassembled WGS sequence"/>
</dbReference>
<proteinExistence type="predicted"/>